<evidence type="ECO:0000313" key="1">
    <source>
        <dbReference type="EMBL" id="CAA55999.1"/>
    </source>
</evidence>
<dbReference type="AlphaFoldDB" id="E9PA48"/>
<sequence>MCGISFETSEVSVGDLLVKSGSGRSSRIESAVTFFEDLSGIILGVAWSEDRYSGGSVSMEGVLSHAAFVSMEMMGVVESLSGERSSIEGVLFVVLYLIFVSLFR</sequence>
<organism evidence="1">
    <name type="scientific">Saccharomyces cerevisiae</name>
    <name type="common">Baker's yeast</name>
    <dbReference type="NCBI Taxonomy" id="4932"/>
    <lineage>
        <taxon>Eukaryota</taxon>
        <taxon>Fungi</taxon>
        <taxon>Dikarya</taxon>
        <taxon>Ascomycota</taxon>
        <taxon>Saccharomycotina</taxon>
        <taxon>Saccharomycetes</taxon>
        <taxon>Saccharomycetales</taxon>
        <taxon>Saccharomycetaceae</taxon>
        <taxon>Saccharomyces</taxon>
    </lineage>
</organism>
<accession>E9PA48</accession>
<proteinExistence type="predicted"/>
<dbReference type="EMBL" id="X79489">
    <property type="protein sequence ID" value="CAA55999.1"/>
    <property type="molecule type" value="Genomic_DNA"/>
</dbReference>
<gene>
    <name evidence="1" type="primary">YBL0822a</name>
</gene>
<protein>
    <submittedName>
        <fullName evidence="1">D-104 protein</fullName>
    </submittedName>
</protein>
<reference evidence="1" key="1">
    <citation type="journal article" date="1995" name="Yeast">
        <title>Sequence analysis of a 78.6 kb segment of the left end of Saccharomyces cerevisiae chromosome II.</title>
        <authorList>
            <person name="Obermaier B."/>
            <person name="Gassenhuber J."/>
            <person name="Piravandi E."/>
            <person name="Domdey H."/>
        </authorList>
    </citation>
    <scope>NUCLEOTIDE SEQUENCE</scope>
    <source>
        <strain evidence="1">S 288c</strain>
    </source>
</reference>
<name>E9PA48_YEASX</name>